<organism evidence="1 2">
    <name type="scientific">Durusdinium trenchii</name>
    <dbReference type="NCBI Taxonomy" id="1381693"/>
    <lineage>
        <taxon>Eukaryota</taxon>
        <taxon>Sar</taxon>
        <taxon>Alveolata</taxon>
        <taxon>Dinophyceae</taxon>
        <taxon>Suessiales</taxon>
        <taxon>Symbiodiniaceae</taxon>
        <taxon>Durusdinium</taxon>
    </lineage>
</organism>
<dbReference type="EMBL" id="CAXAMM010018779">
    <property type="protein sequence ID" value="CAK9044121.1"/>
    <property type="molecule type" value="Genomic_DNA"/>
</dbReference>
<proteinExistence type="predicted"/>
<protein>
    <submittedName>
        <fullName evidence="1">Uncharacterized protein</fullName>
    </submittedName>
</protein>
<dbReference type="Pfam" id="PF14974">
    <property type="entry name" value="P_C10"/>
    <property type="match status" value="1"/>
</dbReference>
<reference evidence="1 2" key="1">
    <citation type="submission" date="2024-02" db="EMBL/GenBank/DDBJ databases">
        <authorList>
            <person name="Chen Y."/>
            <person name="Shah S."/>
            <person name="Dougan E. K."/>
            <person name="Thang M."/>
            <person name="Chan C."/>
        </authorList>
    </citation>
    <scope>NUCLEOTIDE SEQUENCE [LARGE SCALE GENOMIC DNA]</scope>
</reference>
<gene>
    <name evidence="1" type="ORF">SCF082_LOCUS25107</name>
</gene>
<keyword evidence="2" id="KW-1185">Reference proteome</keyword>
<evidence type="ECO:0000313" key="1">
    <source>
        <dbReference type="EMBL" id="CAK9044121.1"/>
    </source>
</evidence>
<sequence>MGAICATAEEELKNTNRDLLTDAETPIIGMDAEPLWLQICNAHNERKKALQEAWPDLEPELSARAVVKADVRAKEHIETLAKEEAMKKETDKKSTATPQGSPGARTPRPKIVKLTKDQAKQALRRAVAIFEKPENKKKLQEAVASCGDDSAQKLATLLPVVKAMLADLLESYEFPRDMLLPAMAQIAGHAEGDLKMGAQLARLQAAMEGQVQTSVHMEVGQNGDRTDSSERGVNLPWFVE</sequence>
<accession>A0ABP0LZD7</accession>
<dbReference type="Proteomes" id="UP001642464">
    <property type="component" value="Unassembled WGS sequence"/>
</dbReference>
<name>A0ABP0LZD7_9DINO</name>
<comment type="caution">
    <text evidence="1">The sequence shown here is derived from an EMBL/GenBank/DDBJ whole genome shotgun (WGS) entry which is preliminary data.</text>
</comment>
<dbReference type="InterPro" id="IPR026317">
    <property type="entry name" value="P_C10"/>
</dbReference>
<evidence type="ECO:0000313" key="2">
    <source>
        <dbReference type="Proteomes" id="UP001642464"/>
    </source>
</evidence>